<dbReference type="AlphaFoldDB" id="A0A4Q9PGF2"/>
<evidence type="ECO:0000313" key="3">
    <source>
        <dbReference type="Proteomes" id="UP000292082"/>
    </source>
</evidence>
<feature type="non-terminal residue" evidence="2">
    <location>
        <position position="1"/>
    </location>
</feature>
<feature type="compositionally biased region" description="Basic and acidic residues" evidence="1">
    <location>
        <begin position="93"/>
        <end position="111"/>
    </location>
</feature>
<sequence length="126" mass="13875">DQGSAQPPGQAFDLWTYSQHLYRLCAGPSPFFHSSLLPSICSELCRRWRGYVVPSATSHGLDLGPAFEHKYQSPITLLPVLDSETEQESAMDFLHDHHDQHDNHAEAERGALGHGSDIPDEAIVGA</sequence>
<accession>A0A4Q9PGF2</accession>
<gene>
    <name evidence="2" type="ORF">BD310DRAFT_998676</name>
</gene>
<name>A0A4Q9PGF2_9APHY</name>
<dbReference type="EMBL" id="ML145254">
    <property type="protein sequence ID" value="TBU52377.1"/>
    <property type="molecule type" value="Genomic_DNA"/>
</dbReference>
<keyword evidence="3" id="KW-1185">Reference proteome</keyword>
<reference evidence="2 3" key="1">
    <citation type="submission" date="2019-01" db="EMBL/GenBank/DDBJ databases">
        <title>Draft genome sequences of three monokaryotic isolates of the white-rot basidiomycete fungus Dichomitus squalens.</title>
        <authorList>
            <consortium name="DOE Joint Genome Institute"/>
            <person name="Lopez S.C."/>
            <person name="Andreopoulos B."/>
            <person name="Pangilinan J."/>
            <person name="Lipzen A."/>
            <person name="Riley R."/>
            <person name="Ahrendt S."/>
            <person name="Ng V."/>
            <person name="Barry K."/>
            <person name="Daum C."/>
            <person name="Grigoriev I.V."/>
            <person name="Hilden K.S."/>
            <person name="Makela M.R."/>
            <person name="de Vries R.P."/>
        </authorList>
    </citation>
    <scope>NUCLEOTIDE SEQUENCE [LARGE SCALE GENOMIC DNA]</scope>
    <source>
        <strain evidence="2 3">CBS 464.89</strain>
    </source>
</reference>
<protein>
    <submittedName>
        <fullName evidence="2">Uncharacterized protein</fullName>
    </submittedName>
</protein>
<organism evidence="2 3">
    <name type="scientific">Dichomitus squalens</name>
    <dbReference type="NCBI Taxonomy" id="114155"/>
    <lineage>
        <taxon>Eukaryota</taxon>
        <taxon>Fungi</taxon>
        <taxon>Dikarya</taxon>
        <taxon>Basidiomycota</taxon>
        <taxon>Agaricomycotina</taxon>
        <taxon>Agaricomycetes</taxon>
        <taxon>Polyporales</taxon>
        <taxon>Polyporaceae</taxon>
        <taxon>Dichomitus</taxon>
    </lineage>
</organism>
<proteinExistence type="predicted"/>
<evidence type="ECO:0000313" key="2">
    <source>
        <dbReference type="EMBL" id="TBU52377.1"/>
    </source>
</evidence>
<feature type="region of interest" description="Disordered" evidence="1">
    <location>
        <begin position="87"/>
        <end position="126"/>
    </location>
</feature>
<dbReference type="Proteomes" id="UP000292082">
    <property type="component" value="Unassembled WGS sequence"/>
</dbReference>
<feature type="non-terminal residue" evidence="2">
    <location>
        <position position="126"/>
    </location>
</feature>
<evidence type="ECO:0000256" key="1">
    <source>
        <dbReference type="SAM" id="MobiDB-lite"/>
    </source>
</evidence>